<evidence type="ECO:0000256" key="1">
    <source>
        <dbReference type="ARBA" id="ARBA00023224"/>
    </source>
</evidence>
<accession>A0A2M7T698</accession>
<dbReference type="PROSITE" id="PS50111">
    <property type="entry name" value="CHEMOTAXIS_TRANSDUC_2"/>
    <property type="match status" value="1"/>
</dbReference>
<evidence type="ECO:0000259" key="5">
    <source>
        <dbReference type="PROSITE" id="PS50111"/>
    </source>
</evidence>
<dbReference type="EMBL" id="PFNG01000205">
    <property type="protein sequence ID" value="PIZ36376.1"/>
    <property type="molecule type" value="Genomic_DNA"/>
</dbReference>
<sequence>MLPIIITALGALAMLAAVINCRRLIAIVKKTEYGKKWMGLFMFMVAFLASYVAYGTILLKNIHILDPNLLASFVFLFGGIFVFLVVALNYSTFNGLLVRKQKEMFMKISETARELATSARGLADGSDTISATTSQISGSITEVAHEAGLQSRSTDETHALIDQIANAIDQVSKGAVEQSRSMAETTGGMNQLASAIDKVADNAKTVLNVVSESSAVASRGQEAVEETILGMSRISETVTESANKIQELGQKSKQIGEIIEVIDDIAEQTNLLALNAAIEAARAGEHGKGFAVVADEVRKLAERSARATGEIAELIKGIQNETMQAVEAMEKGMSEVEAGSELAQHAGAAIGDIMESVNQVVSEIAEVSQAAEQISASSGKVASAMDQIAAITQENTAITEEVAASADQVVKVVESMSESSKTSAQSAMEISASSQQQTASVEEIAASVIELSGMANRLNELVEKFQIG</sequence>
<dbReference type="RefSeq" id="WP_286677716.1">
    <property type="nucleotide sequence ID" value="NZ_MNXI01000027.1"/>
</dbReference>
<gene>
    <name evidence="6" type="ORF">COY37_08735</name>
</gene>
<evidence type="ECO:0000256" key="3">
    <source>
        <dbReference type="PROSITE-ProRule" id="PRU00284"/>
    </source>
</evidence>
<dbReference type="SUPFAM" id="SSF58104">
    <property type="entry name" value="Methyl-accepting chemotaxis protein (MCP) signaling domain"/>
    <property type="match status" value="2"/>
</dbReference>
<dbReference type="GO" id="GO:0004888">
    <property type="term" value="F:transmembrane signaling receptor activity"/>
    <property type="evidence" value="ECO:0007669"/>
    <property type="project" value="InterPro"/>
</dbReference>
<evidence type="ECO:0000256" key="4">
    <source>
        <dbReference type="SAM" id="Phobius"/>
    </source>
</evidence>
<dbReference type="PRINTS" id="PR00260">
    <property type="entry name" value="CHEMTRNSDUCR"/>
</dbReference>
<dbReference type="Gene3D" id="1.10.287.950">
    <property type="entry name" value="Methyl-accepting chemotaxis protein"/>
    <property type="match status" value="1"/>
</dbReference>
<keyword evidence="4" id="KW-0472">Membrane</keyword>
<dbReference type="GO" id="GO:0007165">
    <property type="term" value="P:signal transduction"/>
    <property type="evidence" value="ECO:0007669"/>
    <property type="project" value="UniProtKB-KW"/>
</dbReference>
<dbReference type="SMART" id="SM00283">
    <property type="entry name" value="MA"/>
    <property type="match status" value="1"/>
</dbReference>
<evidence type="ECO:0000256" key="2">
    <source>
        <dbReference type="ARBA" id="ARBA00029447"/>
    </source>
</evidence>
<feature type="domain" description="Methyl-accepting transducer" evidence="5">
    <location>
        <begin position="153"/>
        <end position="389"/>
    </location>
</feature>
<dbReference type="PANTHER" id="PTHR32089:SF112">
    <property type="entry name" value="LYSOZYME-LIKE PROTEIN-RELATED"/>
    <property type="match status" value="1"/>
</dbReference>
<feature type="transmembrane region" description="Helical" evidence="4">
    <location>
        <begin position="69"/>
        <end position="97"/>
    </location>
</feature>
<dbReference type="Pfam" id="PF00015">
    <property type="entry name" value="MCPsignal"/>
    <property type="match status" value="1"/>
</dbReference>
<proteinExistence type="inferred from homology"/>
<keyword evidence="4" id="KW-1133">Transmembrane helix</keyword>
<protein>
    <recommendedName>
        <fullName evidence="5">Methyl-accepting transducer domain-containing protein</fullName>
    </recommendedName>
</protein>
<keyword evidence="4" id="KW-0812">Transmembrane</keyword>
<dbReference type="CDD" id="cd11386">
    <property type="entry name" value="MCP_signal"/>
    <property type="match status" value="1"/>
</dbReference>
<dbReference type="GO" id="GO:0006935">
    <property type="term" value="P:chemotaxis"/>
    <property type="evidence" value="ECO:0007669"/>
    <property type="project" value="InterPro"/>
</dbReference>
<dbReference type="GO" id="GO:0016020">
    <property type="term" value="C:membrane"/>
    <property type="evidence" value="ECO:0007669"/>
    <property type="project" value="InterPro"/>
</dbReference>
<feature type="transmembrane region" description="Helical" evidence="4">
    <location>
        <begin position="6"/>
        <end position="25"/>
    </location>
</feature>
<reference evidence="7" key="1">
    <citation type="submission" date="2017-09" db="EMBL/GenBank/DDBJ databases">
        <title>Depth-based differentiation of microbial function through sediment-hosted aquifers and enrichment of novel symbionts in the deep terrestrial subsurface.</title>
        <authorList>
            <person name="Probst A.J."/>
            <person name="Ladd B."/>
            <person name="Jarett J.K."/>
            <person name="Geller-Mcgrath D.E."/>
            <person name="Sieber C.M.K."/>
            <person name="Emerson J.B."/>
            <person name="Anantharaman K."/>
            <person name="Thomas B.C."/>
            <person name="Malmstrom R."/>
            <person name="Stieglmeier M."/>
            <person name="Klingl A."/>
            <person name="Woyke T."/>
            <person name="Ryan C.M."/>
            <person name="Banfield J.F."/>
        </authorList>
    </citation>
    <scope>NUCLEOTIDE SEQUENCE [LARGE SCALE GENOMIC DNA]</scope>
</reference>
<feature type="transmembrane region" description="Helical" evidence="4">
    <location>
        <begin position="37"/>
        <end position="57"/>
    </location>
</feature>
<dbReference type="Proteomes" id="UP000230956">
    <property type="component" value="Unassembled WGS sequence"/>
</dbReference>
<comment type="similarity">
    <text evidence="2">Belongs to the methyl-accepting chemotaxis (MCP) protein family.</text>
</comment>
<dbReference type="InterPro" id="IPR004090">
    <property type="entry name" value="Chemotax_Me-accpt_rcpt"/>
</dbReference>
<keyword evidence="1 3" id="KW-0807">Transducer</keyword>
<dbReference type="InterPro" id="IPR004089">
    <property type="entry name" value="MCPsignal_dom"/>
</dbReference>
<evidence type="ECO:0000313" key="6">
    <source>
        <dbReference type="EMBL" id="PIZ36376.1"/>
    </source>
</evidence>
<evidence type="ECO:0000313" key="7">
    <source>
        <dbReference type="Proteomes" id="UP000230956"/>
    </source>
</evidence>
<name>A0A2M7T698_9ACTN</name>
<comment type="caution">
    <text evidence="6">The sequence shown here is derived from an EMBL/GenBank/DDBJ whole genome shotgun (WGS) entry which is preliminary data.</text>
</comment>
<dbReference type="PANTHER" id="PTHR32089">
    <property type="entry name" value="METHYL-ACCEPTING CHEMOTAXIS PROTEIN MCPB"/>
    <property type="match status" value="1"/>
</dbReference>
<dbReference type="AlphaFoldDB" id="A0A2M7T698"/>
<organism evidence="6 7">
    <name type="scientific">Candidatus Aquicultor secundus</name>
    <dbReference type="NCBI Taxonomy" id="1973895"/>
    <lineage>
        <taxon>Bacteria</taxon>
        <taxon>Bacillati</taxon>
        <taxon>Actinomycetota</taxon>
        <taxon>Candidatus Aquicultoria</taxon>
        <taxon>Candidatus Aquicultorales</taxon>
        <taxon>Candidatus Aquicultoraceae</taxon>
        <taxon>Candidatus Aquicultor</taxon>
    </lineage>
</organism>